<dbReference type="HAMAP" id="MF_00185">
    <property type="entry name" value="IPP_trans"/>
    <property type="match status" value="1"/>
</dbReference>
<dbReference type="NCBIfam" id="TIGR00174">
    <property type="entry name" value="miaA"/>
    <property type="match status" value="1"/>
</dbReference>
<keyword evidence="8 10" id="KW-0460">Magnesium</keyword>
<comment type="cofactor">
    <cofactor evidence="1 10">
        <name>Mg(2+)</name>
        <dbReference type="ChEBI" id="CHEBI:18420"/>
    </cofactor>
</comment>
<evidence type="ECO:0000313" key="14">
    <source>
        <dbReference type="EMBL" id="PQJ78213.1"/>
    </source>
</evidence>
<comment type="function">
    <text evidence="2 10 12">Catalyzes the transfer of a dimethylallyl group onto the adenine at position 37 in tRNAs that read codons beginning with uridine, leading to the formation of N6-(dimethylallyl)adenosine (i(6)A).</text>
</comment>
<feature type="binding site" evidence="10">
    <location>
        <begin position="16"/>
        <end position="21"/>
    </location>
    <ligand>
        <name>substrate</name>
    </ligand>
</feature>
<keyword evidence="7 10" id="KW-0067">ATP-binding</keyword>
<feature type="binding site" evidence="10">
    <location>
        <begin position="14"/>
        <end position="21"/>
    </location>
    <ligand>
        <name>ATP</name>
        <dbReference type="ChEBI" id="CHEBI:30616"/>
    </ligand>
</feature>
<dbReference type="AlphaFoldDB" id="A0A2S7WKV8"/>
<evidence type="ECO:0000256" key="1">
    <source>
        <dbReference type="ARBA" id="ARBA00001946"/>
    </source>
</evidence>
<dbReference type="GO" id="GO:0006400">
    <property type="term" value="P:tRNA modification"/>
    <property type="evidence" value="ECO:0007669"/>
    <property type="project" value="TreeGrafter"/>
</dbReference>
<dbReference type="PANTHER" id="PTHR11088">
    <property type="entry name" value="TRNA DIMETHYLALLYLTRANSFERASE"/>
    <property type="match status" value="1"/>
</dbReference>
<comment type="subunit">
    <text evidence="10">Monomer.</text>
</comment>
<protein>
    <recommendedName>
        <fullName evidence="10">tRNA dimethylallyltransferase</fullName>
        <ecNumber evidence="10">2.5.1.75</ecNumber>
    </recommendedName>
    <alternativeName>
        <fullName evidence="10">Dimethylallyl diphosphate:tRNA dimethylallyltransferase</fullName>
        <shortName evidence="10">DMAPP:tRNA dimethylallyltransferase</shortName>
        <shortName evidence="10">DMATase</shortName>
    </alternativeName>
    <alternativeName>
        <fullName evidence="10">Isopentenyl-diphosphate:tRNA isopentenyltransferase</fullName>
        <shortName evidence="10">IPP transferase</shortName>
        <shortName evidence="10">IPPT</shortName>
        <shortName evidence="10">IPTase</shortName>
    </alternativeName>
</protein>
<dbReference type="InterPro" id="IPR018022">
    <property type="entry name" value="IPT"/>
</dbReference>
<evidence type="ECO:0000256" key="5">
    <source>
        <dbReference type="ARBA" id="ARBA00022694"/>
    </source>
</evidence>
<comment type="caution">
    <text evidence="14">The sequence shown here is derived from an EMBL/GenBank/DDBJ whole genome shotgun (WGS) entry which is preliminary data.</text>
</comment>
<dbReference type="GO" id="GO:0052381">
    <property type="term" value="F:tRNA dimethylallyltransferase activity"/>
    <property type="evidence" value="ECO:0007669"/>
    <property type="project" value="UniProtKB-UniRule"/>
</dbReference>
<sequence>MISSKNNFLITIVGPTAIGKTALSIQLAKHFNSDIISCDSRQFYKEMTIGTAVPEPEELKAANHHFIKNRSIFDDYNVGDFEKDALYKLDELFKENKIQIMVGGSGLYVDAVLKGLDYFPKIDASIRENLNKELQEKRLEFLQNQLKELDLKTYNAIAINNPQRVIRALEICIGTKTPYSTFKNKPKKARNFTSIKIGLIADREIIYERINRRVDLMIANNLLKEAKNLHQYKKLNALQTVGYRELFSYFDGDFTKEFAISEIKKNTRRFAKRQLTWFRKDTETIWFDYQTDINTIITKISDKINGF</sequence>
<keyword evidence="15" id="KW-1185">Reference proteome</keyword>
<dbReference type="EC" id="2.5.1.75" evidence="10"/>
<evidence type="ECO:0000313" key="15">
    <source>
        <dbReference type="Proteomes" id="UP000238882"/>
    </source>
</evidence>
<comment type="catalytic activity">
    <reaction evidence="9 10 11">
        <text>adenosine(37) in tRNA + dimethylallyl diphosphate = N(6)-dimethylallyladenosine(37) in tRNA + diphosphate</text>
        <dbReference type="Rhea" id="RHEA:26482"/>
        <dbReference type="Rhea" id="RHEA-COMP:10162"/>
        <dbReference type="Rhea" id="RHEA-COMP:10375"/>
        <dbReference type="ChEBI" id="CHEBI:33019"/>
        <dbReference type="ChEBI" id="CHEBI:57623"/>
        <dbReference type="ChEBI" id="CHEBI:74411"/>
        <dbReference type="ChEBI" id="CHEBI:74415"/>
        <dbReference type="EC" id="2.5.1.75"/>
    </reaction>
</comment>
<dbReference type="GO" id="GO:0005524">
    <property type="term" value="F:ATP binding"/>
    <property type="evidence" value="ECO:0007669"/>
    <property type="project" value="UniProtKB-UniRule"/>
</dbReference>
<evidence type="ECO:0000256" key="3">
    <source>
        <dbReference type="ARBA" id="ARBA00005842"/>
    </source>
</evidence>
<evidence type="ECO:0000256" key="12">
    <source>
        <dbReference type="RuleBase" id="RU003784"/>
    </source>
</evidence>
<dbReference type="Gene3D" id="3.40.50.300">
    <property type="entry name" value="P-loop containing nucleotide triphosphate hydrolases"/>
    <property type="match status" value="1"/>
</dbReference>
<dbReference type="InterPro" id="IPR027417">
    <property type="entry name" value="P-loop_NTPase"/>
</dbReference>
<reference evidence="14 15" key="1">
    <citation type="submission" date="2016-12" db="EMBL/GenBank/DDBJ databases">
        <title>Trade-off between light-utilization and light-protection in marine flavobacteria.</title>
        <authorList>
            <person name="Kumagai Y."/>
            <person name="Yoshizawa S."/>
            <person name="Kogure K."/>
            <person name="Iwasaki W."/>
        </authorList>
    </citation>
    <scope>NUCLEOTIDE SEQUENCE [LARGE SCALE GENOMIC DNA]</scope>
    <source>
        <strain evidence="14 15">NBRC 108759</strain>
    </source>
</reference>
<organism evidence="14 15">
    <name type="scientific">Polaribacter porphyrae</name>
    <dbReference type="NCBI Taxonomy" id="1137780"/>
    <lineage>
        <taxon>Bacteria</taxon>
        <taxon>Pseudomonadati</taxon>
        <taxon>Bacteroidota</taxon>
        <taxon>Flavobacteriia</taxon>
        <taxon>Flavobacteriales</taxon>
        <taxon>Flavobacteriaceae</taxon>
    </lineage>
</organism>
<evidence type="ECO:0000256" key="11">
    <source>
        <dbReference type="RuleBase" id="RU003783"/>
    </source>
</evidence>
<feature type="site" description="Interaction with substrate tRNA" evidence="10">
    <location>
        <position position="127"/>
    </location>
</feature>
<dbReference type="SUPFAM" id="SSF52540">
    <property type="entry name" value="P-loop containing nucleoside triphosphate hydrolases"/>
    <property type="match status" value="2"/>
</dbReference>
<dbReference type="Gene3D" id="1.10.20.140">
    <property type="match status" value="1"/>
</dbReference>
<evidence type="ECO:0000256" key="10">
    <source>
        <dbReference type="HAMAP-Rule" id="MF_00185"/>
    </source>
</evidence>
<keyword evidence="4 10" id="KW-0808">Transferase</keyword>
<keyword evidence="5 10" id="KW-0819">tRNA processing</keyword>
<dbReference type="OrthoDB" id="9776390at2"/>
<comment type="similarity">
    <text evidence="3 10 13">Belongs to the IPP transferase family.</text>
</comment>
<feature type="region of interest" description="Interaction with substrate tRNA" evidence="10">
    <location>
        <begin position="163"/>
        <end position="167"/>
    </location>
</feature>
<evidence type="ECO:0000256" key="2">
    <source>
        <dbReference type="ARBA" id="ARBA00003213"/>
    </source>
</evidence>
<dbReference type="PANTHER" id="PTHR11088:SF60">
    <property type="entry name" value="TRNA DIMETHYLALLYLTRANSFERASE"/>
    <property type="match status" value="1"/>
</dbReference>
<name>A0A2S7WKV8_9FLAO</name>
<evidence type="ECO:0000256" key="9">
    <source>
        <dbReference type="ARBA" id="ARBA00049563"/>
    </source>
</evidence>
<evidence type="ECO:0000256" key="7">
    <source>
        <dbReference type="ARBA" id="ARBA00022840"/>
    </source>
</evidence>
<evidence type="ECO:0000256" key="4">
    <source>
        <dbReference type="ARBA" id="ARBA00022679"/>
    </source>
</evidence>
<feature type="site" description="Interaction with substrate tRNA" evidence="10">
    <location>
        <position position="105"/>
    </location>
</feature>
<evidence type="ECO:0000256" key="6">
    <source>
        <dbReference type="ARBA" id="ARBA00022741"/>
    </source>
</evidence>
<dbReference type="InterPro" id="IPR039657">
    <property type="entry name" value="Dimethylallyltransferase"/>
</dbReference>
<dbReference type="EMBL" id="MSCN01000001">
    <property type="protein sequence ID" value="PQJ78213.1"/>
    <property type="molecule type" value="Genomic_DNA"/>
</dbReference>
<feature type="region of interest" description="Interaction with substrate tRNA" evidence="10">
    <location>
        <begin position="39"/>
        <end position="42"/>
    </location>
</feature>
<proteinExistence type="inferred from homology"/>
<gene>
    <name evidence="10" type="primary">miaA</name>
    <name evidence="14" type="ORF">BTO18_02955</name>
</gene>
<keyword evidence="6 10" id="KW-0547">Nucleotide-binding</keyword>
<accession>A0A2S7WKV8</accession>
<dbReference type="Pfam" id="PF01715">
    <property type="entry name" value="IPPT"/>
    <property type="match status" value="1"/>
</dbReference>
<evidence type="ECO:0000256" key="8">
    <source>
        <dbReference type="ARBA" id="ARBA00022842"/>
    </source>
</evidence>
<dbReference type="Proteomes" id="UP000238882">
    <property type="component" value="Unassembled WGS sequence"/>
</dbReference>
<dbReference type="RefSeq" id="WP_105014795.1">
    <property type="nucleotide sequence ID" value="NZ_MSCN01000001.1"/>
</dbReference>
<comment type="caution">
    <text evidence="10">Lacks conserved residue(s) required for the propagation of feature annotation.</text>
</comment>
<evidence type="ECO:0000256" key="13">
    <source>
        <dbReference type="RuleBase" id="RU003785"/>
    </source>
</evidence>